<dbReference type="PANTHER" id="PTHR24345">
    <property type="entry name" value="SERINE/THREONINE-PROTEIN KINASE PLK"/>
    <property type="match status" value="1"/>
</dbReference>
<dbReference type="InterPro" id="IPR011009">
    <property type="entry name" value="Kinase-like_dom_sf"/>
</dbReference>
<evidence type="ECO:0000313" key="2">
    <source>
        <dbReference type="EMBL" id="KAK8837257.1"/>
    </source>
</evidence>
<dbReference type="PROSITE" id="PS00108">
    <property type="entry name" value="PROTEIN_KINASE_ST"/>
    <property type="match status" value="1"/>
</dbReference>
<dbReference type="InterPro" id="IPR000719">
    <property type="entry name" value="Prot_kinase_dom"/>
</dbReference>
<dbReference type="SUPFAM" id="SSF56112">
    <property type="entry name" value="Protein kinase-like (PK-like)"/>
    <property type="match status" value="1"/>
</dbReference>
<dbReference type="Proteomes" id="UP001470230">
    <property type="component" value="Unassembled WGS sequence"/>
</dbReference>
<feature type="domain" description="Protein kinase" evidence="1">
    <location>
        <begin position="1"/>
        <end position="95"/>
    </location>
</feature>
<name>A0ABR2GV65_9EUKA</name>
<sequence length="95" mass="11251">MSILCQLLFILDYLHQNNLIYRDLKPNNLFLDDNNKVILIDFDRMIKEKEHDNLVYTNDFAHGYIAPEAVDVDSIPTIQSDIFSIGQMIYRWTRT</sequence>
<keyword evidence="3" id="KW-1185">Reference proteome</keyword>
<reference evidence="2 3" key="1">
    <citation type="submission" date="2024-04" db="EMBL/GenBank/DDBJ databases">
        <title>Tritrichomonas musculus Genome.</title>
        <authorList>
            <person name="Alves-Ferreira E."/>
            <person name="Grigg M."/>
            <person name="Lorenzi H."/>
            <person name="Galac M."/>
        </authorList>
    </citation>
    <scope>NUCLEOTIDE SEQUENCE [LARGE SCALE GENOMIC DNA]</scope>
    <source>
        <strain evidence="2 3">EAF2021</strain>
    </source>
</reference>
<dbReference type="EMBL" id="JAPFFF010000060">
    <property type="protein sequence ID" value="KAK8837257.1"/>
    <property type="molecule type" value="Genomic_DNA"/>
</dbReference>
<dbReference type="Gene3D" id="1.10.510.10">
    <property type="entry name" value="Transferase(Phosphotransferase) domain 1"/>
    <property type="match status" value="1"/>
</dbReference>
<proteinExistence type="predicted"/>
<dbReference type="PROSITE" id="PS50011">
    <property type="entry name" value="PROTEIN_KINASE_DOM"/>
    <property type="match status" value="1"/>
</dbReference>
<organism evidence="2 3">
    <name type="scientific">Tritrichomonas musculus</name>
    <dbReference type="NCBI Taxonomy" id="1915356"/>
    <lineage>
        <taxon>Eukaryota</taxon>
        <taxon>Metamonada</taxon>
        <taxon>Parabasalia</taxon>
        <taxon>Tritrichomonadida</taxon>
        <taxon>Tritrichomonadidae</taxon>
        <taxon>Tritrichomonas</taxon>
    </lineage>
</organism>
<evidence type="ECO:0000259" key="1">
    <source>
        <dbReference type="PROSITE" id="PS50011"/>
    </source>
</evidence>
<gene>
    <name evidence="2" type="ORF">M9Y10_036687</name>
</gene>
<evidence type="ECO:0000313" key="3">
    <source>
        <dbReference type="Proteomes" id="UP001470230"/>
    </source>
</evidence>
<protein>
    <recommendedName>
        <fullName evidence="1">Protein kinase domain-containing protein</fullName>
    </recommendedName>
</protein>
<accession>A0ABR2GV65</accession>
<comment type="caution">
    <text evidence="2">The sequence shown here is derived from an EMBL/GenBank/DDBJ whole genome shotgun (WGS) entry which is preliminary data.</text>
</comment>
<dbReference type="Pfam" id="PF00069">
    <property type="entry name" value="Pkinase"/>
    <property type="match status" value="1"/>
</dbReference>
<dbReference type="InterPro" id="IPR008271">
    <property type="entry name" value="Ser/Thr_kinase_AS"/>
</dbReference>